<dbReference type="EMBL" id="CP028858">
    <property type="protein sequence ID" value="AWB26252.1"/>
    <property type="molecule type" value="Genomic_DNA"/>
</dbReference>
<dbReference type="SUPFAM" id="SSF53613">
    <property type="entry name" value="Ribokinase-like"/>
    <property type="match status" value="1"/>
</dbReference>
<keyword evidence="4 7" id="KW-0418">Kinase</keyword>
<evidence type="ECO:0000256" key="3">
    <source>
        <dbReference type="ARBA" id="ARBA00022741"/>
    </source>
</evidence>
<evidence type="ECO:0000313" key="7">
    <source>
        <dbReference type="EMBL" id="AWB26252.1"/>
    </source>
</evidence>
<dbReference type="Proteomes" id="UP000244727">
    <property type="component" value="Chromosome"/>
</dbReference>
<dbReference type="RefSeq" id="WP_108380621.1">
    <property type="nucleotide sequence ID" value="NZ_CP028858.1"/>
</dbReference>
<dbReference type="CDD" id="cd01167">
    <property type="entry name" value="bac_FRK"/>
    <property type="match status" value="1"/>
</dbReference>
<dbReference type="GO" id="GO:0016301">
    <property type="term" value="F:kinase activity"/>
    <property type="evidence" value="ECO:0007669"/>
    <property type="project" value="UniProtKB-KW"/>
</dbReference>
<feature type="domain" description="Carbohydrate kinase PfkB" evidence="6">
    <location>
        <begin position="3"/>
        <end position="302"/>
    </location>
</feature>
<accession>A0A2R4WXJ3</accession>
<evidence type="ECO:0000256" key="1">
    <source>
        <dbReference type="ARBA" id="ARBA00010688"/>
    </source>
</evidence>
<dbReference type="AlphaFoldDB" id="A0A2R4WXJ3"/>
<protein>
    <submittedName>
        <fullName evidence="7">Carbohydrate kinase</fullName>
    </submittedName>
</protein>
<dbReference type="InterPro" id="IPR029056">
    <property type="entry name" value="Ribokinase-like"/>
</dbReference>
<evidence type="ECO:0000256" key="4">
    <source>
        <dbReference type="ARBA" id="ARBA00022777"/>
    </source>
</evidence>
<gene>
    <name evidence="7" type="ORF">HARCEL1_00205</name>
</gene>
<evidence type="ECO:0000256" key="2">
    <source>
        <dbReference type="ARBA" id="ARBA00022679"/>
    </source>
</evidence>
<dbReference type="InterPro" id="IPR011611">
    <property type="entry name" value="PfkB_dom"/>
</dbReference>
<comment type="similarity">
    <text evidence="1">Belongs to the carbohydrate kinase PfkB family.</text>
</comment>
<dbReference type="GeneID" id="36510882"/>
<dbReference type="InterPro" id="IPR050306">
    <property type="entry name" value="PfkB_Carbo_kinase"/>
</dbReference>
<dbReference type="InterPro" id="IPR002173">
    <property type="entry name" value="Carboh/pur_kinase_PfkB_CS"/>
</dbReference>
<dbReference type="PANTHER" id="PTHR43085:SF1">
    <property type="entry name" value="PSEUDOURIDINE KINASE-RELATED"/>
    <property type="match status" value="1"/>
</dbReference>
<organism evidence="7 8">
    <name type="scientific">Halococcoides cellulosivorans</name>
    <dbReference type="NCBI Taxonomy" id="1679096"/>
    <lineage>
        <taxon>Archaea</taxon>
        <taxon>Methanobacteriati</taxon>
        <taxon>Methanobacteriota</taxon>
        <taxon>Stenosarchaea group</taxon>
        <taxon>Halobacteria</taxon>
        <taxon>Halobacteriales</taxon>
        <taxon>Haloarculaceae</taxon>
        <taxon>Halococcoides</taxon>
    </lineage>
</organism>
<dbReference type="GO" id="GO:0005524">
    <property type="term" value="F:ATP binding"/>
    <property type="evidence" value="ECO:0007669"/>
    <property type="project" value="UniProtKB-KW"/>
</dbReference>
<dbReference type="KEGG" id="harc:HARCEL1_00205"/>
<dbReference type="PROSITE" id="PS00584">
    <property type="entry name" value="PFKB_KINASES_2"/>
    <property type="match status" value="1"/>
</dbReference>
<evidence type="ECO:0000259" key="6">
    <source>
        <dbReference type="Pfam" id="PF00294"/>
    </source>
</evidence>
<keyword evidence="8" id="KW-1185">Reference proteome</keyword>
<keyword evidence="5" id="KW-0067">ATP-binding</keyword>
<dbReference type="PANTHER" id="PTHR43085">
    <property type="entry name" value="HEXOKINASE FAMILY MEMBER"/>
    <property type="match status" value="1"/>
</dbReference>
<evidence type="ECO:0000313" key="8">
    <source>
        <dbReference type="Proteomes" id="UP000244727"/>
    </source>
</evidence>
<evidence type="ECO:0000256" key="5">
    <source>
        <dbReference type="ARBA" id="ARBA00022840"/>
    </source>
</evidence>
<name>A0A2R4WXJ3_9EURY</name>
<reference evidence="7 8" key="1">
    <citation type="submission" date="2018-04" db="EMBL/GenBank/DDBJ databases">
        <title>Halococcoides cellulosivorans gen. nov., sp. nov., an extremely halophilic cellulose-utilizing haloarchaeon from hypersaline lakes.</title>
        <authorList>
            <person name="Sorokin D.Y."/>
            <person name="Toshchakov S.V."/>
            <person name="Samarov N.I."/>
            <person name="Korzhenkov A."/>
            <person name="Kublanov I.V."/>
        </authorList>
    </citation>
    <scope>NUCLEOTIDE SEQUENCE [LARGE SCALE GENOMIC DNA]</scope>
    <source>
        <strain evidence="7 8">HArcel1</strain>
    </source>
</reference>
<keyword evidence="2" id="KW-0808">Transferase</keyword>
<proteinExistence type="inferred from homology"/>
<dbReference type="Gene3D" id="3.40.1190.20">
    <property type="match status" value="1"/>
</dbReference>
<sequence length="311" mass="32905">MVRVLVAGEALIDMYPAEEADRLADVERYARRAGGAPANVAVGLAALDERPWLWTRVGADPFGEHLRETLAAFDVPDRFVSVDPDRSTAHTIVGTDESGDPVFQFYQAETATMCPDPATVTDAALAEIEWLHVGGVWLADETARAALLDVIDRADCPISFDPNTRPDLWDSEAEIEPTVSAALEAVDVVKIGAGDLPWLAAEDPIRVAERVRGYGPHTVFVTRGAEEAIAASDGRAPWGPAEHRVTPPTVEAVDPTGAGDAFTAGAIAHLVAGDDLASALQYGATVGALATTEQGAMAAIPDRETVAQYLE</sequence>
<dbReference type="Pfam" id="PF00294">
    <property type="entry name" value="PfkB"/>
    <property type="match status" value="1"/>
</dbReference>
<keyword evidence="3" id="KW-0547">Nucleotide-binding</keyword>